<dbReference type="AlphaFoldDB" id="A0AAP0BDT0"/>
<dbReference type="Gene3D" id="3.30.70.330">
    <property type="match status" value="2"/>
</dbReference>
<accession>A0AAP0BDT0</accession>
<dbReference type="Pfam" id="PF00076">
    <property type="entry name" value="RRM_1"/>
    <property type="match status" value="2"/>
</dbReference>
<dbReference type="PROSITE" id="PS50102">
    <property type="entry name" value="RRM"/>
    <property type="match status" value="1"/>
</dbReference>
<dbReference type="EMBL" id="JBBWWQ010000011">
    <property type="protein sequence ID" value="KAK8936027.1"/>
    <property type="molecule type" value="Genomic_DNA"/>
</dbReference>
<evidence type="ECO:0000313" key="3">
    <source>
        <dbReference type="EMBL" id="KAK8936027.1"/>
    </source>
</evidence>
<dbReference type="SMART" id="SM00360">
    <property type="entry name" value="RRM"/>
    <property type="match status" value="2"/>
</dbReference>
<organism evidence="3 4">
    <name type="scientific">Platanthera zijinensis</name>
    <dbReference type="NCBI Taxonomy" id="2320716"/>
    <lineage>
        <taxon>Eukaryota</taxon>
        <taxon>Viridiplantae</taxon>
        <taxon>Streptophyta</taxon>
        <taxon>Embryophyta</taxon>
        <taxon>Tracheophyta</taxon>
        <taxon>Spermatophyta</taxon>
        <taxon>Magnoliopsida</taxon>
        <taxon>Liliopsida</taxon>
        <taxon>Asparagales</taxon>
        <taxon>Orchidaceae</taxon>
        <taxon>Orchidoideae</taxon>
        <taxon>Orchideae</taxon>
        <taxon>Orchidinae</taxon>
        <taxon>Platanthera</taxon>
    </lineage>
</organism>
<gene>
    <name evidence="3" type="primary">PAB2</name>
    <name evidence="3" type="ORF">KSP39_PZI013732</name>
</gene>
<comment type="caution">
    <text evidence="3">The sequence shown here is derived from an EMBL/GenBank/DDBJ whole genome shotgun (WGS) entry which is preliminary data.</text>
</comment>
<keyword evidence="4" id="KW-1185">Reference proteome</keyword>
<dbReference type="GO" id="GO:0003723">
    <property type="term" value="F:RNA binding"/>
    <property type="evidence" value="ECO:0007669"/>
    <property type="project" value="UniProtKB-UniRule"/>
</dbReference>
<evidence type="ECO:0000259" key="2">
    <source>
        <dbReference type="PROSITE" id="PS50102"/>
    </source>
</evidence>
<dbReference type="PANTHER" id="PTHR32343">
    <property type="entry name" value="SERINE/ARGININE-RICH SPLICING FACTOR"/>
    <property type="match status" value="1"/>
</dbReference>
<name>A0AAP0BDT0_9ASPA</name>
<protein>
    <submittedName>
        <fullName evidence="3">Polyadenylate-binding protein 2</fullName>
    </submittedName>
</protein>
<dbReference type="InterPro" id="IPR000504">
    <property type="entry name" value="RRM_dom"/>
</dbReference>
<proteinExistence type="predicted"/>
<dbReference type="InterPro" id="IPR012677">
    <property type="entry name" value="Nucleotide-bd_a/b_plait_sf"/>
</dbReference>
<dbReference type="SUPFAM" id="SSF54928">
    <property type="entry name" value="RNA-binding domain, RBD"/>
    <property type="match status" value="1"/>
</dbReference>
<evidence type="ECO:0000256" key="1">
    <source>
        <dbReference type="PROSITE-ProRule" id="PRU00176"/>
    </source>
</evidence>
<reference evidence="3 4" key="1">
    <citation type="journal article" date="2022" name="Nat. Plants">
        <title>Genomes of leafy and leafless Platanthera orchids illuminate the evolution of mycoheterotrophy.</title>
        <authorList>
            <person name="Li M.H."/>
            <person name="Liu K.W."/>
            <person name="Li Z."/>
            <person name="Lu H.C."/>
            <person name="Ye Q.L."/>
            <person name="Zhang D."/>
            <person name="Wang J.Y."/>
            <person name="Li Y.F."/>
            <person name="Zhong Z.M."/>
            <person name="Liu X."/>
            <person name="Yu X."/>
            <person name="Liu D.K."/>
            <person name="Tu X.D."/>
            <person name="Liu B."/>
            <person name="Hao Y."/>
            <person name="Liao X.Y."/>
            <person name="Jiang Y.T."/>
            <person name="Sun W.H."/>
            <person name="Chen J."/>
            <person name="Chen Y.Q."/>
            <person name="Ai Y."/>
            <person name="Zhai J.W."/>
            <person name="Wu S.S."/>
            <person name="Zhou Z."/>
            <person name="Hsiao Y.Y."/>
            <person name="Wu W.L."/>
            <person name="Chen Y.Y."/>
            <person name="Lin Y.F."/>
            <person name="Hsu J.L."/>
            <person name="Li C.Y."/>
            <person name="Wang Z.W."/>
            <person name="Zhao X."/>
            <person name="Zhong W.Y."/>
            <person name="Ma X.K."/>
            <person name="Ma L."/>
            <person name="Huang J."/>
            <person name="Chen G.Z."/>
            <person name="Huang M.Z."/>
            <person name="Huang L."/>
            <person name="Peng D.H."/>
            <person name="Luo Y.B."/>
            <person name="Zou S.Q."/>
            <person name="Chen S.P."/>
            <person name="Lan S."/>
            <person name="Tsai W.C."/>
            <person name="Van de Peer Y."/>
            <person name="Liu Z.J."/>
        </authorList>
    </citation>
    <scope>NUCLEOTIDE SEQUENCE [LARGE SCALE GENOMIC DNA]</scope>
    <source>
        <strain evidence="3">Lor287</strain>
    </source>
</reference>
<evidence type="ECO:0000313" key="4">
    <source>
        <dbReference type="Proteomes" id="UP001418222"/>
    </source>
</evidence>
<keyword evidence="1" id="KW-0694">RNA-binding</keyword>
<dbReference type="PANTHER" id="PTHR32343:SF22">
    <property type="entry name" value="LD29830P"/>
    <property type="match status" value="1"/>
</dbReference>
<feature type="domain" description="RRM" evidence="2">
    <location>
        <begin position="115"/>
        <end position="190"/>
    </location>
</feature>
<dbReference type="Proteomes" id="UP001418222">
    <property type="component" value="Unassembled WGS sequence"/>
</dbReference>
<dbReference type="InterPro" id="IPR035979">
    <property type="entry name" value="RBD_domain_sf"/>
</dbReference>
<sequence length="271" mass="30980">MAPAAENAIGADDQFIHRQHVHGDQETKYEKDVRKLVDLLSNLNPSAREFFPSSYPVAGRKLDGRLSAFIRSTDFDDRHNGYRSSDSNRNGDYSQGRWMKNRRVRRDEMEEGIRRTVYVSDIDPNVTEVHLAELFATCGQVVDCRVCGDHHSTLRFAFIEFAEKESARAALNLGGTMLGLYPVKVLPSKTAILPVNPKFLPQSNDEREIVVRTVYCTNIDKKVTQSEVKRFFEQACCGEVSHLRLLGDKVHLTRIAFVEFFQVNFHTHIYI</sequence>